<name>A0A6J7WIM9_9CAUD</name>
<organism evidence="1">
    <name type="scientific">uncultured Caudovirales phage</name>
    <dbReference type="NCBI Taxonomy" id="2100421"/>
    <lineage>
        <taxon>Viruses</taxon>
        <taxon>Duplodnaviria</taxon>
        <taxon>Heunggongvirae</taxon>
        <taxon>Uroviricota</taxon>
        <taxon>Caudoviricetes</taxon>
        <taxon>Peduoviridae</taxon>
        <taxon>Maltschvirus</taxon>
        <taxon>Maltschvirus maltsch</taxon>
    </lineage>
</organism>
<protein>
    <submittedName>
        <fullName evidence="1">Uncharacterized protein</fullName>
    </submittedName>
</protein>
<gene>
    <name evidence="1" type="ORF">UFOVP198_45</name>
</gene>
<evidence type="ECO:0000313" key="1">
    <source>
        <dbReference type="EMBL" id="CAB5217015.1"/>
    </source>
</evidence>
<proteinExistence type="predicted"/>
<reference evidence="1" key="1">
    <citation type="submission" date="2020-05" db="EMBL/GenBank/DDBJ databases">
        <authorList>
            <person name="Chiriac C."/>
            <person name="Salcher M."/>
            <person name="Ghai R."/>
            <person name="Kavagutti S V."/>
        </authorList>
    </citation>
    <scope>NUCLEOTIDE SEQUENCE</scope>
</reference>
<sequence length="987" mass="101048">MKYLLGLILLISVSASAQYSPTAAKTRFVNGIGLGTKDTLTMNAADTVAMIVGRDSLVYFRYKGYWKPLAYNSSLTGYVPYTGATGSVNLGSYNLTANKIAIGGSISAVALDVHRAGSIVARIENTNSSQDALFAYAQSAQNVWFTGIDYASGANNFGFYYTPDGTTVIRKAYFSNSGDLTANSFIKSGGTSSQFLKADGSVTTIIPSGSIDTGRAVTAIATGGSLNKVRDSLQANIGLKLNISDTATMLSGYKTYYPRAALSAGTGITYNASTGVITNSSPSTGGTVTSVATNTGSGITGGTITSSGTIAADTSVLSTKANVTASLLSKVSSVSGTSPIASSGGLTPTISISQSSGSTNGYLSSTDWNTFNNKGSGSVTSVATDATMTGGIITTSGTLKVDTSIMATRLRVQKGIDSLGAAKQGNITLTTTGTSGAATFSSNTLNIPQYQAAGTYVTSVTGTSPIVSSGGTTPAISIPAATTSVNGYLTSTDWNTFNGKQNALTNPVTGTGTTNYLPKFTGSSTIGNSIVFDDGTNVGIGTTSPSAKLHINGGRTLAITGNENYSLGIGRESNTNAYYLGVHSTSSPNLLFSNNAGTTNMTLDYSGNLGLGVTPSAWGSIFRAEQIGNNGGFLASRTDGINQIQLGVNGYFDGTNWIYTTSEYASRYYQASGAHYWSTAASGTAGNAISFTQAMTLFSDGNLGLGTSTNAGYKLDVNGTGRFSGNVTIGALTGSTTTPNYISLGSSYGTTLANGIKVKVYDGGGVPHGVGVTSGNLYLNTTDGSTDITLNTNSTERLRLSASTGAATFSSSVQTTDLRYSGTGYLTYDASNSGTGTFAIRTGGGYTPLTLSNTGAATFSSTLGINGVADNIKSGTYTPTLTGVYNVTSSTAFPCQYMRVGNVVTVSGLISAKATAANTWTRVSMTLPISSNFDWSYRAGGGGGSGASGNMCSIQAGASTSEVYLDVYPPNSTSTYDYYFSYTYLIM</sequence>
<dbReference type="EMBL" id="LR798247">
    <property type="protein sequence ID" value="CAB5217015.1"/>
    <property type="molecule type" value="Genomic_DNA"/>
</dbReference>
<accession>A0A6J7WIM9</accession>